<evidence type="ECO:0000313" key="2">
    <source>
        <dbReference type="EMBL" id="MBB6695025.1"/>
    </source>
</evidence>
<proteinExistence type="predicted"/>
<name>A0A841U399_9BACL</name>
<comment type="caution">
    <text evidence="2">The sequence shown here is derived from an EMBL/GenBank/DDBJ whole genome shotgun (WGS) entry which is preliminary data.</text>
</comment>
<dbReference type="Proteomes" id="UP000553776">
    <property type="component" value="Unassembled WGS sequence"/>
</dbReference>
<organism evidence="2 3">
    <name type="scientific">Cohnella xylanilytica</name>
    <dbReference type="NCBI Taxonomy" id="557555"/>
    <lineage>
        <taxon>Bacteria</taxon>
        <taxon>Bacillati</taxon>
        <taxon>Bacillota</taxon>
        <taxon>Bacilli</taxon>
        <taxon>Bacillales</taxon>
        <taxon>Paenibacillaceae</taxon>
        <taxon>Cohnella</taxon>
    </lineage>
</organism>
<keyword evidence="3" id="KW-1185">Reference proteome</keyword>
<sequence length="64" mass="6992">MFGMALIILIVGLLFVVRGKTVQESGKARYWLGFSLIGMTVFFLLIGISQILDISSTGSAINRQ</sequence>
<keyword evidence="1" id="KW-1133">Transmembrane helix</keyword>
<evidence type="ECO:0000256" key="1">
    <source>
        <dbReference type="SAM" id="Phobius"/>
    </source>
</evidence>
<keyword evidence="1" id="KW-0812">Transmembrane</keyword>
<keyword evidence="1" id="KW-0472">Membrane</keyword>
<dbReference type="RefSeq" id="WP_185138982.1">
    <property type="nucleotide sequence ID" value="NZ_BORM01000018.1"/>
</dbReference>
<dbReference type="AlphaFoldDB" id="A0A841U399"/>
<accession>A0A841U399</accession>
<reference evidence="2 3" key="1">
    <citation type="submission" date="2020-08" db="EMBL/GenBank/DDBJ databases">
        <title>Cohnella phylogeny.</title>
        <authorList>
            <person name="Dunlap C."/>
        </authorList>
    </citation>
    <scope>NUCLEOTIDE SEQUENCE [LARGE SCALE GENOMIC DNA]</scope>
    <source>
        <strain evidence="2 3">DSM 25239</strain>
    </source>
</reference>
<protein>
    <submittedName>
        <fullName evidence="2">Uncharacterized protein</fullName>
    </submittedName>
</protein>
<dbReference type="EMBL" id="JACJVR010000110">
    <property type="protein sequence ID" value="MBB6695025.1"/>
    <property type="molecule type" value="Genomic_DNA"/>
</dbReference>
<evidence type="ECO:0000313" key="3">
    <source>
        <dbReference type="Proteomes" id="UP000553776"/>
    </source>
</evidence>
<gene>
    <name evidence="2" type="ORF">H7B90_26885</name>
</gene>
<feature type="transmembrane region" description="Helical" evidence="1">
    <location>
        <begin position="29"/>
        <end position="48"/>
    </location>
</feature>